<reference evidence="1" key="2">
    <citation type="journal article" date="2023" name="Commun. Biol.">
        <title>Intrasexual cuticular hydrocarbon dimorphism in a wasp sheds light on hydrocarbon biosynthesis genes in Hymenoptera.</title>
        <authorList>
            <person name="Moris V.C."/>
            <person name="Podsiadlowski L."/>
            <person name="Martin S."/>
            <person name="Oeyen J.P."/>
            <person name="Donath A."/>
            <person name="Petersen M."/>
            <person name="Wilbrandt J."/>
            <person name="Misof B."/>
            <person name="Liedtke D."/>
            <person name="Thamm M."/>
            <person name="Scheiner R."/>
            <person name="Schmitt T."/>
            <person name="Niehuis O."/>
        </authorList>
    </citation>
    <scope>NUCLEOTIDE SEQUENCE</scope>
    <source>
        <strain evidence="1">GBR_01_08_01A</strain>
    </source>
</reference>
<organism evidence="1 2">
    <name type="scientific">Odynerus spinipes</name>
    <dbReference type="NCBI Taxonomy" id="1348599"/>
    <lineage>
        <taxon>Eukaryota</taxon>
        <taxon>Metazoa</taxon>
        <taxon>Ecdysozoa</taxon>
        <taxon>Arthropoda</taxon>
        <taxon>Hexapoda</taxon>
        <taxon>Insecta</taxon>
        <taxon>Pterygota</taxon>
        <taxon>Neoptera</taxon>
        <taxon>Endopterygota</taxon>
        <taxon>Hymenoptera</taxon>
        <taxon>Apocrita</taxon>
        <taxon>Aculeata</taxon>
        <taxon>Vespoidea</taxon>
        <taxon>Vespidae</taxon>
        <taxon>Eumeninae</taxon>
        <taxon>Odynerus</taxon>
    </lineage>
</organism>
<reference evidence="1" key="1">
    <citation type="submission" date="2021-08" db="EMBL/GenBank/DDBJ databases">
        <authorList>
            <person name="Misof B."/>
            <person name="Oliver O."/>
            <person name="Podsiadlowski L."/>
            <person name="Donath A."/>
            <person name="Peters R."/>
            <person name="Mayer C."/>
            <person name="Rust J."/>
            <person name="Gunkel S."/>
            <person name="Lesny P."/>
            <person name="Martin S."/>
            <person name="Oeyen J.P."/>
            <person name="Petersen M."/>
            <person name="Panagiotis P."/>
            <person name="Wilbrandt J."/>
            <person name="Tanja T."/>
        </authorList>
    </citation>
    <scope>NUCLEOTIDE SEQUENCE</scope>
    <source>
        <strain evidence="1">GBR_01_08_01A</strain>
        <tissue evidence="1">Thorax + abdomen</tissue>
    </source>
</reference>
<evidence type="ECO:0000313" key="1">
    <source>
        <dbReference type="EMBL" id="KAK2589299.1"/>
    </source>
</evidence>
<gene>
    <name evidence="1" type="ORF">KPH14_007850</name>
</gene>
<sequence>MGAEHDFRRNAFNTLNPEVLWKFSCKFYDRSLFHFVEMERCSSREGRIFEMGCCQRKNRSARISSSSSSSSKRRKSNHPMLLHEGVFHVRRMNNPLITHQGTTHRMSFPTSSAALLIKATTRFSRGSGLQGWILNCDSLNNTTIIVPACCHHHCVQ</sequence>
<comment type="caution">
    <text evidence="1">The sequence shown here is derived from an EMBL/GenBank/DDBJ whole genome shotgun (WGS) entry which is preliminary data.</text>
</comment>
<accession>A0AAD9S0H3</accession>
<name>A0AAD9S0H3_9HYME</name>
<dbReference type="AlphaFoldDB" id="A0AAD9S0H3"/>
<keyword evidence="2" id="KW-1185">Reference proteome</keyword>
<proteinExistence type="predicted"/>
<dbReference type="Proteomes" id="UP001258017">
    <property type="component" value="Unassembled WGS sequence"/>
</dbReference>
<dbReference type="EMBL" id="JAIFRP010000001">
    <property type="protein sequence ID" value="KAK2589299.1"/>
    <property type="molecule type" value="Genomic_DNA"/>
</dbReference>
<evidence type="ECO:0000313" key="2">
    <source>
        <dbReference type="Proteomes" id="UP001258017"/>
    </source>
</evidence>
<protein>
    <submittedName>
        <fullName evidence="1">Uncharacterized protein</fullName>
    </submittedName>
</protein>